<dbReference type="Gene3D" id="3.20.20.10">
    <property type="entry name" value="Alanine racemase"/>
    <property type="match status" value="1"/>
</dbReference>
<accession>A0A4R7J1X8</accession>
<dbReference type="GO" id="GO:0003824">
    <property type="term" value="F:catalytic activity"/>
    <property type="evidence" value="ECO:0007669"/>
    <property type="project" value="InterPro"/>
</dbReference>
<dbReference type="Proteomes" id="UP000295371">
    <property type="component" value="Unassembled WGS sequence"/>
</dbReference>
<dbReference type="EMBL" id="SOAW01000002">
    <property type="protein sequence ID" value="TDT31172.1"/>
    <property type="molecule type" value="Genomic_DNA"/>
</dbReference>
<dbReference type="Pfam" id="PF01168">
    <property type="entry name" value="Ala_racemase_N"/>
    <property type="match status" value="1"/>
</dbReference>
<dbReference type="InterPro" id="IPR001608">
    <property type="entry name" value="Ala_racemase_N"/>
</dbReference>
<gene>
    <name evidence="2" type="ORF">CLV29_2585</name>
</gene>
<comment type="caution">
    <text evidence="2">The sequence shown here is derived from an EMBL/GenBank/DDBJ whole genome shotgun (WGS) entry which is preliminary data.</text>
</comment>
<dbReference type="OrthoDB" id="2986620at2"/>
<dbReference type="InterPro" id="IPR029066">
    <property type="entry name" value="PLP-binding_barrel"/>
</dbReference>
<sequence length="346" mass="36289">MSGTVLDVTGTMLRVDRAGWEAGIDAVAGATPGLVPVAKGNGYGFGLTNLAEQTTRMGADTIAVGTVFEIDPVREAFDGDIVVLTPWSEDFPATDPRVIPTVSRLGDLARLAAAGERRRVLVEVQTSMRRHGILPAELNVAAGYLRALDFAGWVIHLPLSGAAADEALGLAGTATNAHPGPLWLSHVTAAEAERIGERTGQPTRLRLGTKLWLGAPTTYGATSVVLDVHRVGKGERVGYRQKKAPGNGHLVVVAGGTAHGIALEAPTPAATWRQRATAVATGVTAASGRALSPFSIGGAKRRFIEPPHMQSSLVFVPAEVRPPQVGDEIGVTVRNTTYLPDEIVFD</sequence>
<name>A0A4R7J1X8_9ACTN</name>
<dbReference type="SUPFAM" id="SSF51419">
    <property type="entry name" value="PLP-binding barrel"/>
    <property type="match status" value="1"/>
</dbReference>
<proteinExistence type="predicted"/>
<evidence type="ECO:0000313" key="2">
    <source>
        <dbReference type="EMBL" id="TDT31172.1"/>
    </source>
</evidence>
<dbReference type="InterPro" id="IPR009006">
    <property type="entry name" value="Ala_racemase/Decarboxylase_C"/>
</dbReference>
<feature type="domain" description="Alanine racemase N-terminal" evidence="1">
    <location>
        <begin position="28"/>
        <end position="162"/>
    </location>
</feature>
<evidence type="ECO:0000259" key="1">
    <source>
        <dbReference type="Pfam" id="PF01168"/>
    </source>
</evidence>
<evidence type="ECO:0000313" key="3">
    <source>
        <dbReference type="Proteomes" id="UP000295371"/>
    </source>
</evidence>
<dbReference type="Gene3D" id="2.40.37.10">
    <property type="entry name" value="Lyase, Ornithine Decarboxylase, Chain A, domain 1"/>
    <property type="match status" value="1"/>
</dbReference>
<organism evidence="2 3">
    <name type="scientific">Naumannella halotolerans</name>
    <dbReference type="NCBI Taxonomy" id="993414"/>
    <lineage>
        <taxon>Bacteria</taxon>
        <taxon>Bacillati</taxon>
        <taxon>Actinomycetota</taxon>
        <taxon>Actinomycetes</taxon>
        <taxon>Propionibacteriales</taxon>
        <taxon>Propionibacteriaceae</taxon>
        <taxon>Naumannella</taxon>
    </lineage>
</organism>
<protein>
    <submittedName>
        <fullName evidence="2">Alanine racemase-like protein</fullName>
    </submittedName>
</protein>
<dbReference type="AlphaFoldDB" id="A0A4R7J1X8"/>
<keyword evidence="3" id="KW-1185">Reference proteome</keyword>
<reference evidence="2 3" key="1">
    <citation type="submission" date="2019-03" db="EMBL/GenBank/DDBJ databases">
        <title>Genomic Encyclopedia of Archaeal and Bacterial Type Strains, Phase II (KMG-II): from individual species to whole genera.</title>
        <authorList>
            <person name="Goeker M."/>
        </authorList>
    </citation>
    <scope>NUCLEOTIDE SEQUENCE [LARGE SCALE GENOMIC DNA]</scope>
    <source>
        <strain evidence="2 3">DSM 24323</strain>
    </source>
</reference>